<comment type="caution">
    <text evidence="5">The sequence shown here is derived from an EMBL/GenBank/DDBJ whole genome shotgun (WGS) entry which is preliminary data.</text>
</comment>
<dbReference type="EMBL" id="MRCB01000034">
    <property type="protein sequence ID" value="OKH20170.1"/>
    <property type="molecule type" value="Genomic_DNA"/>
</dbReference>
<keyword evidence="6" id="KW-1185">Reference proteome</keyword>
<keyword evidence="1" id="KW-0547">Nucleotide-binding</keyword>
<dbReference type="InterPro" id="IPR027417">
    <property type="entry name" value="P-loop_NTPase"/>
</dbReference>
<dbReference type="Gene3D" id="3.40.50.300">
    <property type="entry name" value="P-loop containing nucleotide triphosphate hydrolases"/>
    <property type="match status" value="1"/>
</dbReference>
<dbReference type="SMART" id="SM00670">
    <property type="entry name" value="PINc"/>
    <property type="match status" value="1"/>
</dbReference>
<dbReference type="SUPFAM" id="SSF52540">
    <property type="entry name" value="P-loop containing nucleoside triphosphate hydrolases"/>
    <property type="match status" value="1"/>
</dbReference>
<dbReference type="InterPro" id="IPR003714">
    <property type="entry name" value="PhoH"/>
</dbReference>
<evidence type="ECO:0000256" key="1">
    <source>
        <dbReference type="ARBA" id="ARBA00022741"/>
    </source>
</evidence>
<gene>
    <name evidence="5" type="ORF">NIES593_19995</name>
</gene>
<dbReference type="GO" id="GO:0005524">
    <property type="term" value="F:ATP binding"/>
    <property type="evidence" value="ECO:0007669"/>
    <property type="project" value="UniProtKB-KW"/>
</dbReference>
<evidence type="ECO:0000313" key="5">
    <source>
        <dbReference type="EMBL" id="OKH20170.1"/>
    </source>
</evidence>
<dbReference type="Proteomes" id="UP000186868">
    <property type="component" value="Unassembled WGS sequence"/>
</dbReference>
<feature type="domain" description="PIN" evidence="4">
    <location>
        <begin position="3"/>
        <end position="131"/>
    </location>
</feature>
<name>A0A1U7H9B4_9CYAN</name>
<dbReference type="CDD" id="cd09883">
    <property type="entry name" value="PIN_VapC_PhoHL-ATPase"/>
    <property type="match status" value="1"/>
</dbReference>
<accession>A0A1U7H9B4</accession>
<dbReference type="PANTHER" id="PTHR30473:SF2">
    <property type="entry name" value="PIN DOMAIN-CONTAINING PROTEIN"/>
    <property type="match status" value="1"/>
</dbReference>
<dbReference type="RefSeq" id="WP_073601260.1">
    <property type="nucleotide sequence ID" value="NZ_MRCB01000034.1"/>
</dbReference>
<dbReference type="Pfam" id="PF13638">
    <property type="entry name" value="PIN_4"/>
    <property type="match status" value="1"/>
</dbReference>
<evidence type="ECO:0000259" key="4">
    <source>
        <dbReference type="SMART" id="SM00670"/>
    </source>
</evidence>
<keyword evidence="2" id="KW-0067">ATP-binding</keyword>
<dbReference type="InterPro" id="IPR029060">
    <property type="entry name" value="PIN-like_dom_sf"/>
</dbReference>
<dbReference type="InterPro" id="IPR051451">
    <property type="entry name" value="PhoH2-like"/>
</dbReference>
<reference evidence="5 6" key="1">
    <citation type="submission" date="2016-11" db="EMBL/GenBank/DDBJ databases">
        <title>Draft Genome Sequences of Nine Cyanobacterial Strains from Diverse Habitats.</title>
        <authorList>
            <person name="Zhu T."/>
            <person name="Hou S."/>
            <person name="Lu X."/>
            <person name="Hess W.R."/>
        </authorList>
    </citation>
    <scope>NUCLEOTIDE SEQUENCE [LARGE SCALE GENOMIC DNA]</scope>
    <source>
        <strain evidence="5 6">NIES-593</strain>
    </source>
</reference>
<proteinExistence type="inferred from homology"/>
<dbReference type="Pfam" id="PF02562">
    <property type="entry name" value="PhoH"/>
    <property type="match status" value="1"/>
</dbReference>
<evidence type="ECO:0000256" key="3">
    <source>
        <dbReference type="ARBA" id="ARBA00046345"/>
    </source>
</evidence>
<evidence type="ECO:0000313" key="6">
    <source>
        <dbReference type="Proteomes" id="UP000186868"/>
    </source>
</evidence>
<dbReference type="Gene3D" id="3.40.50.1010">
    <property type="entry name" value="5'-nuclease"/>
    <property type="match status" value="1"/>
</dbReference>
<dbReference type="SUPFAM" id="SSF88723">
    <property type="entry name" value="PIN domain-like"/>
    <property type="match status" value="1"/>
</dbReference>
<dbReference type="GO" id="GO:0005829">
    <property type="term" value="C:cytosol"/>
    <property type="evidence" value="ECO:0007669"/>
    <property type="project" value="TreeGrafter"/>
</dbReference>
<evidence type="ECO:0000256" key="2">
    <source>
        <dbReference type="ARBA" id="ARBA00022840"/>
    </source>
</evidence>
<dbReference type="FunFam" id="3.40.50.300:FF:000013">
    <property type="entry name" value="PhoH family ATPase"/>
    <property type="match status" value="1"/>
</dbReference>
<dbReference type="PANTHER" id="PTHR30473">
    <property type="entry name" value="PROTEIN PHOH"/>
    <property type="match status" value="1"/>
</dbReference>
<comment type="similarity">
    <text evidence="3">In the N-terminal section; belongs to the PINc/VapC protein family.</text>
</comment>
<dbReference type="AlphaFoldDB" id="A0A1U7H9B4"/>
<dbReference type="OrthoDB" id="9773137at2"/>
<protein>
    <submittedName>
        <fullName evidence="5">Phosphate starvation-inducible protein PhoH</fullName>
    </submittedName>
</protein>
<sequence length="441" mass="48891">MKKAFVIDTNLLLHDPNAMLRFEDNDVVLPITIIEELDRFKKQADVIGRNARQASRTLDKLRQQGHLTEGILLDSGGTLRVALCDKKILRELPAELEGDSADNAILAVALELKRHCQCPVVLVSKDINLRIKADALGLAAEDYKTDKVNVEGLYTGTGEVMVAAKEIEQLLKEGSLILNREFFPNQALTLIDSANPSHTALAVVDGASQRIVPLLKLPQSGISRIRPRNREQKFAFDLLLRDSIPLVTLVGKAGTGKTLLAIAAGLHKVADEKAYSRLLISRPVVPMGRDIGYLPGEVKEKLTPWMQPLYDNFDLIFGTQESSDKPRHWRRGHEELIEFGLLEIEPLTYIRGRTLPKQFFVVDEAQNLTPHEVKTILTRAGEGTKVVLTGDIDQIDNPYVDAASNGLSYVVEKFKRDPLAGHITLLKGERSDLAERAASLL</sequence>
<organism evidence="5 6">
    <name type="scientific">Hydrococcus rivularis NIES-593</name>
    <dbReference type="NCBI Taxonomy" id="1921803"/>
    <lineage>
        <taxon>Bacteria</taxon>
        <taxon>Bacillati</taxon>
        <taxon>Cyanobacteriota</taxon>
        <taxon>Cyanophyceae</taxon>
        <taxon>Pleurocapsales</taxon>
        <taxon>Hydrococcaceae</taxon>
        <taxon>Hydrococcus</taxon>
    </lineage>
</organism>
<dbReference type="InterPro" id="IPR002716">
    <property type="entry name" value="PIN_dom"/>
</dbReference>